<dbReference type="AlphaFoldDB" id="A0A0E9VR57"/>
<sequence length="50" mass="5435">MFPCSSILWERPSSSLIAPSRSIEYVGLSLNMADLNRFSGSGEDQADKNG</sequence>
<organism evidence="1">
    <name type="scientific">Anguilla anguilla</name>
    <name type="common">European freshwater eel</name>
    <name type="synonym">Muraena anguilla</name>
    <dbReference type="NCBI Taxonomy" id="7936"/>
    <lineage>
        <taxon>Eukaryota</taxon>
        <taxon>Metazoa</taxon>
        <taxon>Chordata</taxon>
        <taxon>Craniata</taxon>
        <taxon>Vertebrata</taxon>
        <taxon>Euteleostomi</taxon>
        <taxon>Actinopterygii</taxon>
        <taxon>Neopterygii</taxon>
        <taxon>Teleostei</taxon>
        <taxon>Anguilliformes</taxon>
        <taxon>Anguillidae</taxon>
        <taxon>Anguilla</taxon>
    </lineage>
</organism>
<proteinExistence type="predicted"/>
<accession>A0A0E9VR57</accession>
<evidence type="ECO:0000313" key="1">
    <source>
        <dbReference type="EMBL" id="JAH80619.1"/>
    </source>
</evidence>
<reference evidence="1" key="2">
    <citation type="journal article" date="2015" name="Fish Shellfish Immunol.">
        <title>Early steps in the European eel (Anguilla anguilla)-Vibrio vulnificus interaction in the gills: Role of the RtxA13 toxin.</title>
        <authorList>
            <person name="Callol A."/>
            <person name="Pajuelo D."/>
            <person name="Ebbesson L."/>
            <person name="Teles M."/>
            <person name="MacKenzie S."/>
            <person name="Amaro C."/>
        </authorList>
    </citation>
    <scope>NUCLEOTIDE SEQUENCE</scope>
</reference>
<name>A0A0E9VR57_ANGAN</name>
<protein>
    <submittedName>
        <fullName evidence="1">Uncharacterized protein</fullName>
    </submittedName>
</protein>
<reference evidence="1" key="1">
    <citation type="submission" date="2014-11" db="EMBL/GenBank/DDBJ databases">
        <authorList>
            <person name="Amaro Gonzalez C."/>
        </authorList>
    </citation>
    <scope>NUCLEOTIDE SEQUENCE</scope>
</reference>
<dbReference type="EMBL" id="GBXM01027958">
    <property type="protein sequence ID" value="JAH80619.1"/>
    <property type="molecule type" value="Transcribed_RNA"/>
</dbReference>